<evidence type="ECO:0000313" key="3">
    <source>
        <dbReference type="EMBL" id="KAJ3057497.1"/>
    </source>
</evidence>
<keyword evidence="4" id="KW-1185">Reference proteome</keyword>
<name>A0AAD5SNE5_9FUNG</name>
<organism evidence="3 4">
    <name type="scientific">Rhizophlyctis rosea</name>
    <dbReference type="NCBI Taxonomy" id="64517"/>
    <lineage>
        <taxon>Eukaryota</taxon>
        <taxon>Fungi</taxon>
        <taxon>Fungi incertae sedis</taxon>
        <taxon>Chytridiomycota</taxon>
        <taxon>Chytridiomycota incertae sedis</taxon>
        <taxon>Chytridiomycetes</taxon>
        <taxon>Rhizophlyctidales</taxon>
        <taxon>Rhizophlyctidaceae</taxon>
        <taxon>Rhizophlyctis</taxon>
    </lineage>
</organism>
<dbReference type="EMBL" id="JADGJD010000002">
    <property type="protein sequence ID" value="KAJ3057497.1"/>
    <property type="molecule type" value="Genomic_DNA"/>
</dbReference>
<evidence type="ECO:0000313" key="4">
    <source>
        <dbReference type="Proteomes" id="UP001212841"/>
    </source>
</evidence>
<proteinExistence type="predicted"/>
<gene>
    <name evidence="3" type="ORF">HK097_004018</name>
</gene>
<keyword evidence="2" id="KW-0812">Transmembrane</keyword>
<accession>A0AAD5SNE5</accession>
<comment type="caution">
    <text evidence="3">The sequence shown here is derived from an EMBL/GenBank/DDBJ whole genome shotgun (WGS) entry which is preliminary data.</text>
</comment>
<feature type="transmembrane region" description="Helical" evidence="2">
    <location>
        <begin position="116"/>
        <end position="138"/>
    </location>
</feature>
<evidence type="ECO:0000256" key="2">
    <source>
        <dbReference type="SAM" id="Phobius"/>
    </source>
</evidence>
<protein>
    <submittedName>
        <fullName evidence="3">Uncharacterized protein</fullName>
    </submittedName>
</protein>
<feature type="compositionally biased region" description="Low complexity" evidence="1">
    <location>
        <begin position="98"/>
        <end position="111"/>
    </location>
</feature>
<dbReference type="AlphaFoldDB" id="A0AAD5SNE5"/>
<sequence length="366" mass="38902">MSAEPDNLHRNLSHNSFSAFPFATLLSTRRSTPLNLDLSFNDIQGESGTSSTDWSQAATVFSTCNIANNPITETIPSGSRCAVNSDRLQPGDLPPSASPTASASAEPASSGSAGKAGIIAAAVIVPLAVILILGCVIFRLRRRRKGGNTYVASSNNDFSIEAPMAPVSIQRDTGDEWNPTKFHFTIRGLWTSLNAVYVAAHGAAPENSREHIPQSVPSWGGKASGLPYALATDPVNGVPPRIVKSWILYRAVSQVLVAGYFNERLEVSADRLYDLVQAQTREVMGVEAQQDTVTAFVLKCQELKSALNSRVGGAEAYLPAPGEGFSEALHEGEDERGGSAVVGLLPGFIESKTGTVYHKAKVCFIA</sequence>
<dbReference type="Proteomes" id="UP001212841">
    <property type="component" value="Unassembled WGS sequence"/>
</dbReference>
<evidence type="ECO:0000256" key="1">
    <source>
        <dbReference type="SAM" id="MobiDB-lite"/>
    </source>
</evidence>
<keyword evidence="2" id="KW-1133">Transmembrane helix</keyword>
<feature type="region of interest" description="Disordered" evidence="1">
    <location>
        <begin position="77"/>
        <end position="111"/>
    </location>
</feature>
<keyword evidence="2" id="KW-0472">Membrane</keyword>
<reference evidence="3" key="1">
    <citation type="submission" date="2020-05" db="EMBL/GenBank/DDBJ databases">
        <title>Phylogenomic resolution of chytrid fungi.</title>
        <authorList>
            <person name="Stajich J.E."/>
            <person name="Amses K."/>
            <person name="Simmons R."/>
            <person name="Seto K."/>
            <person name="Myers J."/>
            <person name="Bonds A."/>
            <person name="Quandt C.A."/>
            <person name="Barry K."/>
            <person name="Liu P."/>
            <person name="Grigoriev I."/>
            <person name="Longcore J.E."/>
            <person name="James T.Y."/>
        </authorList>
    </citation>
    <scope>NUCLEOTIDE SEQUENCE</scope>
    <source>
        <strain evidence="3">JEL0318</strain>
    </source>
</reference>